<dbReference type="EMBL" id="JAAGOX010000032">
    <property type="protein sequence ID" value="NDW46546.1"/>
    <property type="molecule type" value="Genomic_DNA"/>
</dbReference>
<comment type="caution">
    <text evidence="1">The sequence shown here is derived from an EMBL/GenBank/DDBJ whole genome shotgun (WGS) entry which is preliminary data.</text>
</comment>
<accession>A0A6B2NQV6</accession>
<dbReference type="AlphaFoldDB" id="A0A6B2NQV6"/>
<proteinExistence type="predicted"/>
<dbReference type="RefSeq" id="WP_164131565.1">
    <property type="nucleotide sequence ID" value="NZ_JAAGOX010000032.1"/>
</dbReference>
<sequence>MAPTLRKFLIVGTSHVGAIRRAASTLEKQGKELAKIACLHLREKRYEDCFGDDNDEFTGALAEDIARHVEDGFELVSCIGGNAYNILGLVESEQPFDFIYETNSSSPQRELIPLSIVRTAILRRDRRYLQWIAALAKFGPVHHIFSPPPVRSSEYILEHAEDVFQRFGVYELGVTPANIRLKLWRLQCEIQTEFLSGSGVTCITPPDRVRDGDGFLLEDFAARDASHGNTKYGKHVISYCASI</sequence>
<reference evidence="1" key="1">
    <citation type="submission" date="2020-02" db="EMBL/GenBank/DDBJ databases">
        <title>Delineation of the pyrene-degrading pathway in Roseobacter clade bacteria by genomic analysis.</title>
        <authorList>
            <person name="Zhou H."/>
            <person name="Wang H."/>
        </authorList>
    </citation>
    <scope>NUCLEOTIDE SEQUENCE</scope>
    <source>
        <strain evidence="1">PrR005</strain>
    </source>
</reference>
<organism evidence="1">
    <name type="scientific">Ruegeria sp. PrR005</name>
    <dbReference type="NCBI Taxonomy" id="2706882"/>
    <lineage>
        <taxon>Bacteria</taxon>
        <taxon>Pseudomonadati</taxon>
        <taxon>Pseudomonadota</taxon>
        <taxon>Alphaproteobacteria</taxon>
        <taxon>Rhodobacterales</taxon>
        <taxon>Roseobacteraceae</taxon>
        <taxon>Ruegeria</taxon>
    </lineage>
</organism>
<gene>
    <name evidence="1" type="ORF">G0P99_16460</name>
</gene>
<protein>
    <submittedName>
        <fullName evidence="1">Uncharacterized protein</fullName>
    </submittedName>
</protein>
<evidence type="ECO:0000313" key="1">
    <source>
        <dbReference type="EMBL" id="NDW46546.1"/>
    </source>
</evidence>
<name>A0A6B2NQV6_9RHOB</name>